<accession>A0A7W9DZ71</accession>
<reference evidence="1 2" key="1">
    <citation type="submission" date="2020-08" db="EMBL/GenBank/DDBJ databases">
        <title>Genomic Encyclopedia of Type Strains, Phase IV (KMG-V): Genome sequencing to study the core and pangenomes of soil and plant-associated prokaryotes.</title>
        <authorList>
            <person name="Whitman W."/>
        </authorList>
    </citation>
    <scope>NUCLEOTIDE SEQUENCE [LARGE SCALE GENOMIC DNA]</scope>
    <source>
        <strain evidence="1 2">S3M1</strain>
    </source>
</reference>
<dbReference type="EMBL" id="JACHCE010000003">
    <property type="protein sequence ID" value="MBB5636758.1"/>
    <property type="molecule type" value="Genomic_DNA"/>
</dbReference>
<dbReference type="AlphaFoldDB" id="A0A7W9DZ71"/>
<organism evidence="1 2">
    <name type="scientific">Pedobacter cryoconitis</name>
    <dbReference type="NCBI Taxonomy" id="188932"/>
    <lineage>
        <taxon>Bacteria</taxon>
        <taxon>Pseudomonadati</taxon>
        <taxon>Bacteroidota</taxon>
        <taxon>Sphingobacteriia</taxon>
        <taxon>Sphingobacteriales</taxon>
        <taxon>Sphingobacteriaceae</taxon>
        <taxon>Pedobacter</taxon>
    </lineage>
</organism>
<evidence type="ECO:0000313" key="2">
    <source>
        <dbReference type="Proteomes" id="UP000537204"/>
    </source>
</evidence>
<name>A0A7W9DZ71_9SPHI</name>
<gene>
    <name evidence="1" type="ORF">HDE68_002659</name>
</gene>
<dbReference type="RefSeq" id="WP_183882595.1">
    <property type="nucleotide sequence ID" value="NZ_JACHCE010000003.1"/>
</dbReference>
<dbReference type="Proteomes" id="UP000537204">
    <property type="component" value="Unassembled WGS sequence"/>
</dbReference>
<proteinExistence type="predicted"/>
<evidence type="ECO:0000313" key="1">
    <source>
        <dbReference type="EMBL" id="MBB5636758.1"/>
    </source>
</evidence>
<sequence length="56" mass="6685">MNNSPDNKVAYYAESEIKVIDEYHLHFCKIGEEIGENTQEQFYIYDTSQLKIIKRK</sequence>
<protein>
    <submittedName>
        <fullName evidence="1">Uncharacterized protein</fullName>
    </submittedName>
</protein>
<comment type="caution">
    <text evidence="1">The sequence shown here is derived from an EMBL/GenBank/DDBJ whole genome shotgun (WGS) entry which is preliminary data.</text>
</comment>